<keyword evidence="2" id="KW-0732">Signal</keyword>
<sequence>MRSLCLSLLVPALALACSPAAQDAGSRPAATPAAPLPTPAPAPEPAAQPSASAGSIPALPELREASDAFMEALLSGTLIEQSGCLRVSPDGKQPGHLLIWQPGYTARRTGDRLEIVDSTGKVVARVGEPLRTGGGQVSLDEPLRKALKTPMDAACVGPYWLMGQLQAP</sequence>
<reference evidence="3 4" key="1">
    <citation type="submission" date="2022-11" db="EMBL/GenBank/DDBJ databases">
        <title>Minimal conservation of predation-associated metabolite biosynthetic gene clusters underscores biosynthetic potential of Myxococcota including descriptions for ten novel species: Archangium lansinium sp. nov., Myxococcus landrumus sp. nov., Nannocystis bai.</title>
        <authorList>
            <person name="Ahearne A."/>
            <person name="Stevens C."/>
            <person name="Dowd S."/>
        </authorList>
    </citation>
    <scope>NUCLEOTIDE SEQUENCE [LARGE SCALE GENOMIC DNA]</scope>
    <source>
        <strain evidence="3 4">NCELM</strain>
    </source>
</reference>
<evidence type="ECO:0000256" key="1">
    <source>
        <dbReference type="SAM" id="MobiDB-lite"/>
    </source>
</evidence>
<feature type="compositionally biased region" description="Pro residues" evidence="1">
    <location>
        <begin position="34"/>
        <end position="46"/>
    </location>
</feature>
<dbReference type="PROSITE" id="PS51257">
    <property type="entry name" value="PROKAR_LIPOPROTEIN"/>
    <property type="match status" value="1"/>
</dbReference>
<organism evidence="3 4">
    <name type="scientific">Nannocystis radixulma</name>
    <dbReference type="NCBI Taxonomy" id="2995305"/>
    <lineage>
        <taxon>Bacteria</taxon>
        <taxon>Pseudomonadati</taxon>
        <taxon>Myxococcota</taxon>
        <taxon>Polyangia</taxon>
        <taxon>Nannocystales</taxon>
        <taxon>Nannocystaceae</taxon>
        <taxon>Nannocystis</taxon>
    </lineage>
</organism>
<evidence type="ECO:0000313" key="4">
    <source>
        <dbReference type="Proteomes" id="UP001217838"/>
    </source>
</evidence>
<evidence type="ECO:0008006" key="5">
    <source>
        <dbReference type="Google" id="ProtNLM"/>
    </source>
</evidence>
<dbReference type="Proteomes" id="UP001217838">
    <property type="component" value="Unassembled WGS sequence"/>
</dbReference>
<dbReference type="EMBL" id="JAQNDN010000024">
    <property type="protein sequence ID" value="MDC0674543.1"/>
    <property type="molecule type" value="Genomic_DNA"/>
</dbReference>
<proteinExistence type="predicted"/>
<keyword evidence="4" id="KW-1185">Reference proteome</keyword>
<feature type="region of interest" description="Disordered" evidence="1">
    <location>
        <begin position="24"/>
        <end position="54"/>
    </location>
</feature>
<feature type="chain" id="PRO_5046743177" description="Lipoprotein" evidence="2">
    <location>
        <begin position="24"/>
        <end position="168"/>
    </location>
</feature>
<dbReference type="RefSeq" id="WP_272008884.1">
    <property type="nucleotide sequence ID" value="NZ_JAQNDN010000024.1"/>
</dbReference>
<evidence type="ECO:0000256" key="2">
    <source>
        <dbReference type="SAM" id="SignalP"/>
    </source>
</evidence>
<protein>
    <recommendedName>
        <fullName evidence="5">Lipoprotein</fullName>
    </recommendedName>
</protein>
<comment type="caution">
    <text evidence="3">The sequence shown here is derived from an EMBL/GenBank/DDBJ whole genome shotgun (WGS) entry which is preliminary data.</text>
</comment>
<feature type="signal peptide" evidence="2">
    <location>
        <begin position="1"/>
        <end position="23"/>
    </location>
</feature>
<accession>A0ABT5BMA8</accession>
<evidence type="ECO:0000313" key="3">
    <source>
        <dbReference type="EMBL" id="MDC0674543.1"/>
    </source>
</evidence>
<name>A0ABT5BMA8_9BACT</name>
<gene>
    <name evidence="3" type="ORF">POL58_42745</name>
</gene>